<dbReference type="InterPro" id="IPR036770">
    <property type="entry name" value="Ankyrin_rpt-contain_sf"/>
</dbReference>
<evidence type="ECO:0000313" key="6">
    <source>
        <dbReference type="Proteomes" id="UP000013827"/>
    </source>
</evidence>
<name>A0A0D3I292_EMIH1</name>
<proteinExistence type="predicted"/>
<evidence type="ECO:0000256" key="1">
    <source>
        <dbReference type="ARBA" id="ARBA00022737"/>
    </source>
</evidence>
<reference evidence="5" key="2">
    <citation type="submission" date="2024-10" db="UniProtKB">
        <authorList>
            <consortium name="EnsemblProtists"/>
        </authorList>
    </citation>
    <scope>IDENTIFICATION</scope>
</reference>
<protein>
    <submittedName>
        <fullName evidence="5">Uncharacterized protein</fullName>
    </submittedName>
</protein>
<keyword evidence="2 3" id="KW-0040">ANK repeat</keyword>
<keyword evidence="1" id="KW-0677">Repeat</keyword>
<dbReference type="RefSeq" id="XP_005757806.1">
    <property type="nucleotide sequence ID" value="XM_005757749.1"/>
</dbReference>
<dbReference type="Proteomes" id="UP000013827">
    <property type="component" value="Unassembled WGS sequence"/>
</dbReference>
<dbReference type="SMART" id="SM00248">
    <property type="entry name" value="ANK"/>
    <property type="match status" value="1"/>
</dbReference>
<keyword evidence="6" id="KW-1185">Reference proteome</keyword>
<dbReference type="SUPFAM" id="SSF48403">
    <property type="entry name" value="Ankyrin repeat"/>
    <property type="match status" value="1"/>
</dbReference>
<dbReference type="PaxDb" id="2903-EOD05377"/>
<organism evidence="5 6">
    <name type="scientific">Emiliania huxleyi (strain CCMP1516)</name>
    <dbReference type="NCBI Taxonomy" id="280463"/>
    <lineage>
        <taxon>Eukaryota</taxon>
        <taxon>Haptista</taxon>
        <taxon>Haptophyta</taxon>
        <taxon>Prymnesiophyceae</taxon>
        <taxon>Isochrysidales</taxon>
        <taxon>Noelaerhabdaceae</taxon>
        <taxon>Emiliania</taxon>
    </lineage>
</organism>
<dbReference type="InterPro" id="IPR002110">
    <property type="entry name" value="Ankyrin_rpt"/>
</dbReference>
<dbReference type="AlphaFoldDB" id="A0A0D3I292"/>
<evidence type="ECO:0000256" key="4">
    <source>
        <dbReference type="SAM" id="MobiDB-lite"/>
    </source>
</evidence>
<evidence type="ECO:0000313" key="5">
    <source>
        <dbReference type="EnsemblProtists" id="EOD05377"/>
    </source>
</evidence>
<dbReference type="HOGENOM" id="CLU_1051449_0_0_1"/>
<sequence>MGFQYRTYRDLRFCRKAAEIRTMSGQGHALSVTIGRSDEADGDRRDGQARGRAGEARRRDGAAGKPALFDDEAHSLSPPSDKGGSPFLGRPFQLDGQGASTLSIATSSRDAEALFGDDAHRLSPISEKAPDEEPFLGPSQLDETQGGCRPFPVPARVPVKADKALFDGIHENAASVHSALNQPKQLEQLLQWNSAAANQRDPDGDRRPLHWAAARGNTKCVELLLHAGADLRAVDATGQTAVQLARPHLEVVALLSAWVRKAGRS</sequence>
<feature type="repeat" description="ANK" evidence="3">
    <location>
        <begin position="204"/>
        <end position="236"/>
    </location>
</feature>
<feature type="region of interest" description="Disordered" evidence="4">
    <location>
        <begin position="31"/>
        <end position="93"/>
    </location>
</feature>
<dbReference type="KEGG" id="ehx:EMIHUDRAFT_461984"/>
<dbReference type="GeneID" id="17251560"/>
<dbReference type="Gene3D" id="1.25.40.20">
    <property type="entry name" value="Ankyrin repeat-containing domain"/>
    <property type="match status" value="1"/>
</dbReference>
<dbReference type="PANTHER" id="PTHR24171:SF9">
    <property type="entry name" value="ANKYRIN REPEAT DOMAIN-CONTAINING PROTEIN 39"/>
    <property type="match status" value="1"/>
</dbReference>
<dbReference type="PROSITE" id="PS50088">
    <property type="entry name" value="ANK_REPEAT"/>
    <property type="match status" value="1"/>
</dbReference>
<dbReference type="PROSITE" id="PS50297">
    <property type="entry name" value="ANK_REP_REGION"/>
    <property type="match status" value="1"/>
</dbReference>
<feature type="compositionally biased region" description="Basic and acidic residues" evidence="4">
    <location>
        <begin position="36"/>
        <end position="62"/>
    </location>
</feature>
<dbReference type="EnsemblProtists" id="EOD05377">
    <property type="protein sequence ID" value="EOD05377"/>
    <property type="gene ID" value="EMIHUDRAFT_461984"/>
</dbReference>
<dbReference type="PANTHER" id="PTHR24171">
    <property type="entry name" value="ANKYRIN REPEAT DOMAIN-CONTAINING PROTEIN 39-RELATED"/>
    <property type="match status" value="1"/>
</dbReference>
<reference evidence="6" key="1">
    <citation type="journal article" date="2013" name="Nature">
        <title>Pan genome of the phytoplankton Emiliania underpins its global distribution.</title>
        <authorList>
            <person name="Read B.A."/>
            <person name="Kegel J."/>
            <person name="Klute M.J."/>
            <person name="Kuo A."/>
            <person name="Lefebvre S.C."/>
            <person name="Maumus F."/>
            <person name="Mayer C."/>
            <person name="Miller J."/>
            <person name="Monier A."/>
            <person name="Salamov A."/>
            <person name="Young J."/>
            <person name="Aguilar M."/>
            <person name="Claverie J.M."/>
            <person name="Frickenhaus S."/>
            <person name="Gonzalez K."/>
            <person name="Herman E.K."/>
            <person name="Lin Y.C."/>
            <person name="Napier J."/>
            <person name="Ogata H."/>
            <person name="Sarno A.F."/>
            <person name="Shmutz J."/>
            <person name="Schroeder D."/>
            <person name="de Vargas C."/>
            <person name="Verret F."/>
            <person name="von Dassow P."/>
            <person name="Valentin K."/>
            <person name="Van de Peer Y."/>
            <person name="Wheeler G."/>
            <person name="Dacks J.B."/>
            <person name="Delwiche C.F."/>
            <person name="Dyhrman S.T."/>
            <person name="Glockner G."/>
            <person name="John U."/>
            <person name="Richards T."/>
            <person name="Worden A.Z."/>
            <person name="Zhang X."/>
            <person name="Grigoriev I.V."/>
            <person name="Allen A.E."/>
            <person name="Bidle K."/>
            <person name="Borodovsky M."/>
            <person name="Bowler C."/>
            <person name="Brownlee C."/>
            <person name="Cock J.M."/>
            <person name="Elias M."/>
            <person name="Gladyshev V.N."/>
            <person name="Groth M."/>
            <person name="Guda C."/>
            <person name="Hadaegh A."/>
            <person name="Iglesias-Rodriguez M.D."/>
            <person name="Jenkins J."/>
            <person name="Jones B.M."/>
            <person name="Lawson T."/>
            <person name="Leese F."/>
            <person name="Lindquist E."/>
            <person name="Lobanov A."/>
            <person name="Lomsadze A."/>
            <person name="Malik S.B."/>
            <person name="Marsh M.E."/>
            <person name="Mackinder L."/>
            <person name="Mock T."/>
            <person name="Mueller-Roeber B."/>
            <person name="Pagarete A."/>
            <person name="Parker M."/>
            <person name="Probert I."/>
            <person name="Quesneville H."/>
            <person name="Raines C."/>
            <person name="Rensing S.A."/>
            <person name="Riano-Pachon D.M."/>
            <person name="Richier S."/>
            <person name="Rokitta S."/>
            <person name="Shiraiwa Y."/>
            <person name="Soanes D.M."/>
            <person name="van der Giezen M."/>
            <person name="Wahlund T.M."/>
            <person name="Williams B."/>
            <person name="Wilson W."/>
            <person name="Wolfe G."/>
            <person name="Wurch L.L."/>
        </authorList>
    </citation>
    <scope>NUCLEOTIDE SEQUENCE</scope>
</reference>
<dbReference type="Pfam" id="PF12796">
    <property type="entry name" value="Ank_2"/>
    <property type="match status" value="1"/>
</dbReference>
<accession>A0A0D3I292</accession>
<evidence type="ECO:0000256" key="3">
    <source>
        <dbReference type="PROSITE-ProRule" id="PRU00023"/>
    </source>
</evidence>
<evidence type="ECO:0000256" key="2">
    <source>
        <dbReference type="ARBA" id="ARBA00023043"/>
    </source>
</evidence>